<organism evidence="2 3">
    <name type="scientific">Peribacillus deserti</name>
    <dbReference type="NCBI Taxonomy" id="673318"/>
    <lineage>
        <taxon>Bacteria</taxon>
        <taxon>Bacillati</taxon>
        <taxon>Bacillota</taxon>
        <taxon>Bacilli</taxon>
        <taxon>Bacillales</taxon>
        <taxon>Bacillaceae</taxon>
        <taxon>Peribacillus</taxon>
    </lineage>
</organism>
<keyword evidence="3" id="KW-1185">Reference proteome</keyword>
<comment type="caution">
    <text evidence="2">The sequence shown here is derived from an EMBL/GenBank/DDBJ whole genome shotgun (WGS) entry which is preliminary data.</text>
</comment>
<evidence type="ECO:0000313" key="3">
    <source>
        <dbReference type="Proteomes" id="UP000823486"/>
    </source>
</evidence>
<dbReference type="RefSeq" id="WP_204539417.1">
    <property type="nucleotide sequence ID" value="NZ_JAFBFI010000003.1"/>
</dbReference>
<sequence>MQNENQPEQQADKEKVNASDDNREQNESEPAFIIAQGDPNLSPDAGRPLI</sequence>
<dbReference type="Proteomes" id="UP000823486">
    <property type="component" value="Unassembled WGS sequence"/>
</dbReference>
<gene>
    <name evidence="2" type="ORF">JOC77_001003</name>
</gene>
<dbReference type="EMBL" id="JAFBFI010000003">
    <property type="protein sequence ID" value="MBM7691596.1"/>
    <property type="molecule type" value="Genomic_DNA"/>
</dbReference>
<protein>
    <recommendedName>
        <fullName evidence="4">Multidrug transporter</fullName>
    </recommendedName>
</protein>
<feature type="region of interest" description="Disordered" evidence="1">
    <location>
        <begin position="1"/>
        <end position="50"/>
    </location>
</feature>
<evidence type="ECO:0008006" key="4">
    <source>
        <dbReference type="Google" id="ProtNLM"/>
    </source>
</evidence>
<proteinExistence type="predicted"/>
<accession>A0ABS2QEL3</accession>
<feature type="compositionally biased region" description="Basic and acidic residues" evidence="1">
    <location>
        <begin position="10"/>
        <end position="26"/>
    </location>
</feature>
<evidence type="ECO:0000256" key="1">
    <source>
        <dbReference type="SAM" id="MobiDB-lite"/>
    </source>
</evidence>
<reference evidence="2 3" key="1">
    <citation type="submission" date="2021-01" db="EMBL/GenBank/DDBJ databases">
        <title>Genomic Encyclopedia of Type Strains, Phase IV (KMG-IV): sequencing the most valuable type-strain genomes for metagenomic binning, comparative biology and taxonomic classification.</title>
        <authorList>
            <person name="Goeker M."/>
        </authorList>
    </citation>
    <scope>NUCLEOTIDE SEQUENCE [LARGE SCALE GENOMIC DNA]</scope>
    <source>
        <strain evidence="2 3">DSM 105482</strain>
    </source>
</reference>
<name>A0ABS2QEL3_9BACI</name>
<evidence type="ECO:0000313" key="2">
    <source>
        <dbReference type="EMBL" id="MBM7691596.1"/>
    </source>
</evidence>